<dbReference type="GO" id="GO:0016020">
    <property type="term" value="C:membrane"/>
    <property type="evidence" value="ECO:0007669"/>
    <property type="project" value="UniProtKB-SubCell"/>
</dbReference>
<keyword evidence="3" id="KW-0812">Transmembrane</keyword>
<evidence type="ECO:0008006" key="9">
    <source>
        <dbReference type="Google" id="ProtNLM"/>
    </source>
</evidence>
<evidence type="ECO:0000256" key="4">
    <source>
        <dbReference type="ARBA" id="ARBA00022968"/>
    </source>
</evidence>
<evidence type="ECO:0000313" key="8">
    <source>
        <dbReference type="Proteomes" id="UP001187531"/>
    </source>
</evidence>
<dbReference type="GO" id="GO:0016263">
    <property type="term" value="F:glycoprotein-N-acetylgalactosamine 3-beta-galactosyltransferase activity"/>
    <property type="evidence" value="ECO:0007669"/>
    <property type="project" value="TreeGrafter"/>
</dbReference>
<dbReference type="PANTHER" id="PTHR23033:SF14">
    <property type="entry name" value="GLYCOPROTEIN-N-ACETYLGALACTOSAMINE 3-BETA-GALACTOSYLTRANSFERASE 1-RELATED"/>
    <property type="match status" value="1"/>
</dbReference>
<gene>
    <name evidence="7" type="ORF">QYM36_003053</name>
</gene>
<dbReference type="InterPro" id="IPR026050">
    <property type="entry name" value="C1GALT1/C1GALT1_chp1"/>
</dbReference>
<protein>
    <recommendedName>
        <fullName evidence="9">Glycoprotein-N-acetylgalactosamine 3-beta-galactosyltransferase 1</fullName>
    </recommendedName>
</protein>
<name>A0AA88IA15_ARTSF</name>
<keyword evidence="6" id="KW-0472">Membrane</keyword>
<organism evidence="7 8">
    <name type="scientific">Artemia franciscana</name>
    <name type="common">Brine shrimp</name>
    <name type="synonym">Artemia sanfranciscana</name>
    <dbReference type="NCBI Taxonomy" id="6661"/>
    <lineage>
        <taxon>Eukaryota</taxon>
        <taxon>Metazoa</taxon>
        <taxon>Ecdysozoa</taxon>
        <taxon>Arthropoda</taxon>
        <taxon>Crustacea</taxon>
        <taxon>Branchiopoda</taxon>
        <taxon>Anostraca</taxon>
        <taxon>Artemiidae</taxon>
        <taxon>Artemia</taxon>
    </lineage>
</organism>
<dbReference type="Gene3D" id="3.90.550.50">
    <property type="match status" value="2"/>
</dbReference>
<keyword evidence="8" id="KW-1185">Reference proteome</keyword>
<dbReference type="PANTHER" id="PTHR23033">
    <property type="entry name" value="BETA1,3-GALACTOSYLTRANSFERASE"/>
    <property type="match status" value="1"/>
</dbReference>
<keyword evidence="4" id="KW-0735">Signal-anchor</keyword>
<keyword evidence="5" id="KW-1133">Transmembrane helix</keyword>
<evidence type="ECO:0000256" key="3">
    <source>
        <dbReference type="ARBA" id="ARBA00022692"/>
    </source>
</evidence>
<dbReference type="EMBL" id="JAVRJZ010000005">
    <property type="protein sequence ID" value="KAK2722736.1"/>
    <property type="molecule type" value="Genomic_DNA"/>
</dbReference>
<dbReference type="Proteomes" id="UP001187531">
    <property type="component" value="Unassembled WGS sequence"/>
</dbReference>
<evidence type="ECO:0000256" key="6">
    <source>
        <dbReference type="ARBA" id="ARBA00023136"/>
    </source>
</evidence>
<sequence>MWSTLLIPCILVGSISVFKFIRLYETSEKHQQTLISLAYSRFDDFSEYGADEMKKKVRLLCWVMTSPKNHNLKAIHVKNTWGKRCNILVFMTTKPGYIFSKQAVKIFVEEAIKDNTYCYPEINDWADDLQIGKCFEKLQVKLIDTRDENALHRFLPLSPFFHLKPLENEEDRKSWWWSAAYYKDETYFGGDCCSNTTISFHYVSPEDQYLFYNVFYNIRPYGKQSLDNSESPPKPPPDETLTELQFLNKEARRSRLQSDINFIRNIFKKHKYDGQ</sequence>
<evidence type="ECO:0000313" key="7">
    <source>
        <dbReference type="EMBL" id="KAK2722736.1"/>
    </source>
</evidence>
<comment type="subcellular location">
    <subcellularLocation>
        <location evidence="1">Membrane</location>
        <topology evidence="1">Single-pass type II membrane protein</topology>
    </subcellularLocation>
</comment>
<comment type="similarity">
    <text evidence="2">Belongs to the glycosyltransferase 31 family. Beta3-Gal-T subfamily.</text>
</comment>
<evidence type="ECO:0000256" key="5">
    <source>
        <dbReference type="ARBA" id="ARBA00022989"/>
    </source>
</evidence>
<evidence type="ECO:0000256" key="2">
    <source>
        <dbReference type="ARBA" id="ARBA00006462"/>
    </source>
</evidence>
<comment type="caution">
    <text evidence="7">The sequence shown here is derived from an EMBL/GenBank/DDBJ whole genome shotgun (WGS) entry which is preliminary data.</text>
</comment>
<evidence type="ECO:0000256" key="1">
    <source>
        <dbReference type="ARBA" id="ARBA00004606"/>
    </source>
</evidence>
<accession>A0AA88IA15</accession>
<dbReference type="AlphaFoldDB" id="A0AA88IA15"/>
<reference evidence="7" key="1">
    <citation type="submission" date="2023-07" db="EMBL/GenBank/DDBJ databases">
        <title>Chromosome-level genome assembly of Artemia franciscana.</title>
        <authorList>
            <person name="Jo E."/>
        </authorList>
    </citation>
    <scope>NUCLEOTIDE SEQUENCE</scope>
    <source>
        <tissue evidence="7">Whole body</tissue>
    </source>
</reference>
<proteinExistence type="inferred from homology"/>